<feature type="transmembrane region" description="Helical" evidence="1">
    <location>
        <begin position="69"/>
        <end position="86"/>
    </location>
</feature>
<protein>
    <submittedName>
        <fullName evidence="2">Uncharacterized protein</fullName>
    </submittedName>
</protein>
<dbReference type="AlphaFoldDB" id="R9P5Z2"/>
<dbReference type="Proteomes" id="UP000014071">
    <property type="component" value="Unassembled WGS sequence"/>
</dbReference>
<evidence type="ECO:0000313" key="3">
    <source>
        <dbReference type="Proteomes" id="UP000014071"/>
    </source>
</evidence>
<dbReference type="GeneID" id="24109533"/>
<dbReference type="HOGENOM" id="CLU_2400641_0_0_1"/>
<keyword evidence="1" id="KW-1133">Transmembrane helix</keyword>
<gene>
    <name evidence="2" type="ORF">PHSY_004250</name>
</gene>
<organism evidence="2 3">
    <name type="scientific">Pseudozyma hubeiensis (strain SY62)</name>
    <name type="common">Yeast</name>
    <dbReference type="NCBI Taxonomy" id="1305764"/>
    <lineage>
        <taxon>Eukaryota</taxon>
        <taxon>Fungi</taxon>
        <taxon>Dikarya</taxon>
        <taxon>Basidiomycota</taxon>
        <taxon>Ustilaginomycotina</taxon>
        <taxon>Ustilaginomycetes</taxon>
        <taxon>Ustilaginales</taxon>
        <taxon>Ustilaginaceae</taxon>
        <taxon>Pseudozyma</taxon>
    </lineage>
</organism>
<dbReference type="RefSeq" id="XP_012190254.1">
    <property type="nucleotide sequence ID" value="XM_012334864.1"/>
</dbReference>
<name>R9P5Z2_PSEHS</name>
<sequence>MIAREDIEEVLIVKTEIVVTMTGAEAGAGVGRQHHRADTGADMTRRSVLHRMGLLPEQKDKIEETSPDIIIHRIICVVGILSIPLIRPSKCNM</sequence>
<dbReference type="EMBL" id="DF238805">
    <property type="protein sequence ID" value="GAC96667.1"/>
    <property type="molecule type" value="Genomic_DNA"/>
</dbReference>
<proteinExistence type="predicted"/>
<evidence type="ECO:0000313" key="2">
    <source>
        <dbReference type="EMBL" id="GAC96667.1"/>
    </source>
</evidence>
<evidence type="ECO:0000256" key="1">
    <source>
        <dbReference type="SAM" id="Phobius"/>
    </source>
</evidence>
<keyword evidence="3" id="KW-1185">Reference proteome</keyword>
<accession>R9P5Z2</accession>
<keyword evidence="1" id="KW-0472">Membrane</keyword>
<keyword evidence="1" id="KW-0812">Transmembrane</keyword>
<reference evidence="3" key="1">
    <citation type="journal article" date="2013" name="Genome Announc.">
        <title>Draft genome sequence of the basidiomycetous yeast-like fungus Pseudozyma hubeiensis SY62, which produces an abundant amount of the biosurfactant mannosylerythritol lipids.</title>
        <authorList>
            <person name="Konishi M."/>
            <person name="Hatada Y."/>
            <person name="Horiuchi J."/>
        </authorList>
    </citation>
    <scope>NUCLEOTIDE SEQUENCE [LARGE SCALE GENOMIC DNA]</scope>
    <source>
        <strain evidence="3">SY62</strain>
    </source>
</reference>